<dbReference type="Gene3D" id="2.60.40.1120">
    <property type="entry name" value="Carboxypeptidase-like, regulatory domain"/>
    <property type="match status" value="1"/>
</dbReference>
<dbReference type="InterPro" id="IPR037066">
    <property type="entry name" value="Plug_dom_sf"/>
</dbReference>
<dbReference type="InterPro" id="IPR008969">
    <property type="entry name" value="CarboxyPept-like_regulatory"/>
</dbReference>
<keyword evidence="1" id="KW-0732">Signal</keyword>
<proteinExistence type="predicted"/>
<feature type="domain" description="TonB-dependent receptor-like beta-barrel" evidence="2">
    <location>
        <begin position="426"/>
        <end position="688"/>
    </location>
</feature>
<accession>I2GB61</accession>
<dbReference type="eggNOG" id="COG4206">
    <property type="taxonomic scope" value="Bacteria"/>
</dbReference>
<feature type="chain" id="PRO_5003659604" evidence="1">
    <location>
        <begin position="25"/>
        <end position="741"/>
    </location>
</feature>
<evidence type="ECO:0000259" key="2">
    <source>
        <dbReference type="Pfam" id="PF00593"/>
    </source>
</evidence>
<gene>
    <name evidence="3" type="ORF">BN8_00043</name>
</gene>
<dbReference type="STRING" id="1185876.BN8_00043"/>
<dbReference type="SUPFAM" id="SSF49464">
    <property type="entry name" value="Carboxypeptidase regulatory domain-like"/>
    <property type="match status" value="1"/>
</dbReference>
<reference evidence="3 4" key="1">
    <citation type="journal article" date="2012" name="J. Bacteriol.">
        <title>Genome Sequence of the Filamentous Bacterium Fibrisoma limi BUZ 3T.</title>
        <authorList>
            <person name="Filippini M."/>
            <person name="Qi W."/>
            <person name="Jaenicke S."/>
            <person name="Goesmann A."/>
            <person name="Smits T.H."/>
            <person name="Bagheri H.C."/>
        </authorList>
    </citation>
    <scope>NUCLEOTIDE SEQUENCE [LARGE SCALE GENOMIC DNA]</scope>
    <source>
        <strain evidence="4">BUZ 3T</strain>
    </source>
</reference>
<organism evidence="3 4">
    <name type="scientific">Fibrisoma limi BUZ 3</name>
    <dbReference type="NCBI Taxonomy" id="1185876"/>
    <lineage>
        <taxon>Bacteria</taxon>
        <taxon>Pseudomonadati</taxon>
        <taxon>Bacteroidota</taxon>
        <taxon>Cytophagia</taxon>
        <taxon>Cytophagales</taxon>
        <taxon>Spirosomataceae</taxon>
        <taxon>Fibrisoma</taxon>
    </lineage>
</organism>
<evidence type="ECO:0000313" key="3">
    <source>
        <dbReference type="EMBL" id="CCH51133.1"/>
    </source>
</evidence>
<dbReference type="Pfam" id="PF13715">
    <property type="entry name" value="CarbopepD_reg_2"/>
    <property type="match status" value="1"/>
</dbReference>
<evidence type="ECO:0000313" key="4">
    <source>
        <dbReference type="Proteomes" id="UP000009309"/>
    </source>
</evidence>
<dbReference type="OrthoDB" id="1075473at2"/>
<dbReference type="AlphaFoldDB" id="I2GB61"/>
<dbReference type="Proteomes" id="UP000009309">
    <property type="component" value="Unassembled WGS sequence"/>
</dbReference>
<dbReference type="EMBL" id="CAIT01000001">
    <property type="protein sequence ID" value="CCH51133.1"/>
    <property type="molecule type" value="Genomic_DNA"/>
</dbReference>
<sequence>MKPFLRLPFCLIPVLVGISLSASAQTVVSGRVTDQRGRALPGANVFLRGTYDGATTDTTGAFRFATTRQDTATLLVTYVGYESFVRPIKLQPESTPITIKLTELANELNTVVITAGAFEASDEKKMTMLKPMDIVTTAGAAADITAAMNLLPGAQRVGEQEGVFVRGGSNLETKVVIDGMIVQNPFFSSLPDVQSRGRFQPFMFKGTSFSTGGYSAQYGQALSSVLLLNTVDRNINNGLGISLNLANTGLSYDHSTVNSSISATGYYGNLKPLFALVRQNIDWTREPEFAGSSLTYRLKPSKTGMLKFYGMYSDSWLGMNFRDPGSATTGNETGLINLRQHNRNFFTTSTYTDSWAEGRWLLNTGFSYSYDTDATTYDTQDFGRSSERAQVRAVITRLLGGNSSILFGAEAHTLTLKNAVDGIAYQLRDNYGAAFVESQFYVSRNLAFQPGIRAEYSSVIGQFNLAPRLSLAYKTGVFSQVSLAYGQFYQTPDYRYLYRNTALNFERADHLILNYQIIRNKRTFRAEAFYKNYAALVREFTGAPYDVNPYRFPWGRTDNSGHGYAQGFDLFWRDQKTVKGLDYWVTYSYVDTKRLFQQYAVLATPTFVSNHNVSLITKRFFEKISTNISLTYTFTSGRPYYNPNRPADSEREFLSDRTPAVNNVSFSASHILRTKGNLIVLYASVDNLLNSRNIFTYRYAADQNGNPNRVRYAVGPQTYRSFFVGGLIMLSKKAKVDVNQL</sequence>
<dbReference type="InterPro" id="IPR000531">
    <property type="entry name" value="Beta-barrel_TonB"/>
</dbReference>
<protein>
    <submittedName>
        <fullName evidence="3">TonB-dependent receptor plug</fullName>
    </submittedName>
</protein>
<evidence type="ECO:0000256" key="1">
    <source>
        <dbReference type="SAM" id="SignalP"/>
    </source>
</evidence>
<feature type="signal peptide" evidence="1">
    <location>
        <begin position="1"/>
        <end position="24"/>
    </location>
</feature>
<comment type="caution">
    <text evidence="3">The sequence shown here is derived from an EMBL/GenBank/DDBJ whole genome shotgun (WGS) entry which is preliminary data.</text>
</comment>
<keyword evidence="4" id="KW-1185">Reference proteome</keyword>
<dbReference type="RefSeq" id="WP_009279726.1">
    <property type="nucleotide sequence ID" value="NZ_CAIT01000001.1"/>
</dbReference>
<dbReference type="Pfam" id="PF00593">
    <property type="entry name" value="TonB_dep_Rec_b-barrel"/>
    <property type="match status" value="1"/>
</dbReference>
<keyword evidence="3" id="KW-0675">Receptor</keyword>
<dbReference type="SUPFAM" id="SSF56935">
    <property type="entry name" value="Porins"/>
    <property type="match status" value="1"/>
</dbReference>
<name>I2GB61_9BACT</name>
<dbReference type="Gene3D" id="2.170.130.10">
    <property type="entry name" value="TonB-dependent receptor, plug domain"/>
    <property type="match status" value="1"/>
</dbReference>